<protein>
    <submittedName>
        <fullName evidence="1">Uncharacterized protein</fullName>
    </submittedName>
</protein>
<comment type="caution">
    <text evidence="1">The sequence shown here is derived from an EMBL/GenBank/DDBJ whole genome shotgun (WGS) entry which is preliminary data.</text>
</comment>
<evidence type="ECO:0000313" key="2">
    <source>
        <dbReference type="Proteomes" id="UP000297239"/>
    </source>
</evidence>
<sequence>MILNNKLEIAIHYLWFCQIDLSNIRLLNIIEQEKTGIKFIVLGDIIDTQTLNYDVKDRVNFPLLGTKDLLVFRLIYESLEKLFKASLIIENYVSNKETLEIKNGHSLINLWNNIPNELEFKDISLKVDIKSRLKNITEIEDFFKLDYNILRYGLDKNFEVKNTFTFEISKYNFDQLIDKIDSLCNSLAMGVYSSNFNIGDEPTDEQFPRVIIKNASGNRIKNKTEDSIIEITNKKRNCI</sequence>
<dbReference type="RefSeq" id="WP_135636174.1">
    <property type="nucleotide sequence ID" value="NZ_RQFF01000015.1"/>
</dbReference>
<accession>A0A6N4QI88</accession>
<dbReference type="AlphaFoldDB" id="A0A6N4QI88"/>
<name>A0A6N4QI88_9LEPT</name>
<proteinExistence type="predicted"/>
<keyword evidence="2" id="KW-1185">Reference proteome</keyword>
<dbReference type="EMBL" id="RQFF01000015">
    <property type="protein sequence ID" value="TGK71952.1"/>
    <property type="molecule type" value="Genomic_DNA"/>
</dbReference>
<gene>
    <name evidence="1" type="ORF">EHQ18_07420</name>
</gene>
<organism evidence="1 2">
    <name type="scientific">Leptospira kanakyensis</name>
    <dbReference type="NCBI Taxonomy" id="2484968"/>
    <lineage>
        <taxon>Bacteria</taxon>
        <taxon>Pseudomonadati</taxon>
        <taxon>Spirochaetota</taxon>
        <taxon>Spirochaetia</taxon>
        <taxon>Leptospirales</taxon>
        <taxon>Leptospiraceae</taxon>
        <taxon>Leptospira</taxon>
    </lineage>
</organism>
<evidence type="ECO:0000313" key="1">
    <source>
        <dbReference type="EMBL" id="TGK71952.1"/>
    </source>
</evidence>
<reference evidence="1" key="1">
    <citation type="journal article" date="2019" name="PLoS Negl. Trop. Dis.">
        <title>Revisiting the worldwide diversity of Leptospira species in the environment.</title>
        <authorList>
            <person name="Vincent A.T."/>
            <person name="Schiettekatte O."/>
            <person name="Bourhy P."/>
            <person name="Veyrier F.J."/>
            <person name="Picardeau M."/>
        </authorList>
    </citation>
    <scope>NUCLEOTIDE SEQUENCE [LARGE SCALE GENOMIC DNA]</scope>
    <source>
        <strain evidence="1">201800293</strain>
    </source>
</reference>
<dbReference type="Proteomes" id="UP000297239">
    <property type="component" value="Unassembled WGS sequence"/>
</dbReference>